<evidence type="ECO:0000313" key="2">
    <source>
        <dbReference type="Proteomes" id="UP000610459"/>
    </source>
</evidence>
<accession>A0ACC5PUJ6</accession>
<proteinExistence type="predicted"/>
<gene>
    <name evidence="1" type="ORF">IFT41_21030</name>
</gene>
<keyword evidence="2" id="KW-1185">Reference proteome</keyword>
<name>A0ACC5PUJ6_ENTAG</name>
<comment type="caution">
    <text evidence="1">The sequence shown here is derived from an EMBL/GenBank/DDBJ whole genome shotgun (WGS) entry which is preliminary data.</text>
</comment>
<dbReference type="Proteomes" id="UP000610459">
    <property type="component" value="Unassembled WGS sequence"/>
</dbReference>
<protein>
    <submittedName>
        <fullName evidence="1">Uncharacterized protein</fullName>
    </submittedName>
</protein>
<organism evidence="1 2">
    <name type="scientific">Enterobacter agglomerans</name>
    <name type="common">Erwinia herbicola</name>
    <name type="synonym">Pantoea agglomerans</name>
    <dbReference type="NCBI Taxonomy" id="549"/>
    <lineage>
        <taxon>Bacteria</taxon>
        <taxon>Pseudomonadati</taxon>
        <taxon>Pseudomonadota</taxon>
        <taxon>Gammaproteobacteria</taxon>
        <taxon>Enterobacterales</taxon>
        <taxon>Erwiniaceae</taxon>
        <taxon>Pantoea</taxon>
        <taxon>Pantoea agglomerans group</taxon>
    </lineage>
</organism>
<evidence type="ECO:0000313" key="1">
    <source>
        <dbReference type="EMBL" id="MBD8128586.1"/>
    </source>
</evidence>
<dbReference type="EMBL" id="JACYNR010000019">
    <property type="protein sequence ID" value="MBD8128586.1"/>
    <property type="molecule type" value="Genomic_DNA"/>
</dbReference>
<sequence>MSNKLLSVKLQKDILRALSIFHPHPMTTRQYLSCFDDVDEFRMLANIEELIRQGLVHQEALRCCDGEQFLCLGRLKLESKGYDLASAE</sequence>
<reference evidence="1 2" key="1">
    <citation type="journal article" date="2020" name="FEMS Microbiol. Ecol.">
        <title>Temporal dynamics of bacterial communities during seed development and maturation.</title>
        <authorList>
            <person name="Chesneau G."/>
            <person name="Torres-Cortes G."/>
            <person name="Briand M."/>
            <person name="Darrasse A."/>
            <person name="Preveaux A."/>
            <person name="Marais C."/>
            <person name="Jacques M.A."/>
            <person name="Shade A."/>
            <person name="Barret M."/>
        </authorList>
    </citation>
    <scope>NUCLEOTIDE SEQUENCE [LARGE SCALE GENOMIC DNA]</scope>
    <source>
        <strain evidence="1 2">CFBP13709</strain>
    </source>
</reference>